<reference evidence="4" key="1">
    <citation type="submission" date="2009-05" db="EMBL/GenBank/DDBJ databases">
        <title>Complete sequence of chromosome of Thauera sp. MZ1T.</title>
        <authorList>
            <consortium name="US DOE Joint Genome Institute"/>
            <person name="Lucas S."/>
            <person name="Copeland A."/>
            <person name="Lapidus A."/>
            <person name="Glavina del Rio T."/>
            <person name="Dalin E."/>
            <person name="Tice H."/>
            <person name="Bruce D."/>
            <person name="Goodwin L."/>
            <person name="Pitluck S."/>
            <person name="Sims D."/>
            <person name="Brettin T."/>
            <person name="Detter J.C."/>
            <person name="Han C."/>
            <person name="Larimer F."/>
            <person name="Land M."/>
            <person name="Hauser L."/>
            <person name="Kyrpides N."/>
            <person name="Mikhailova N."/>
            <person name="Sayler G.S."/>
        </authorList>
    </citation>
    <scope>NUCLEOTIDE SEQUENCE [LARGE SCALE GENOMIC DNA]</scope>
    <source>
        <strain evidence="4">MZ1T</strain>
    </source>
</reference>
<accession>C4KDJ6</accession>
<keyword evidence="4" id="KW-1185">Reference proteome</keyword>
<organism evidence="2 4">
    <name type="scientific">Thauera aminoaromatica</name>
    <dbReference type="NCBI Taxonomy" id="164330"/>
    <lineage>
        <taxon>Bacteria</taxon>
        <taxon>Pseudomonadati</taxon>
        <taxon>Pseudomonadota</taxon>
        <taxon>Betaproteobacteria</taxon>
        <taxon>Rhodocyclales</taxon>
        <taxon>Zoogloeaceae</taxon>
        <taxon>Thauera</taxon>
    </lineage>
</organism>
<dbReference type="OrthoDB" id="8536404at2"/>
<dbReference type="RefSeq" id="WP_004311279.1">
    <property type="nucleotide sequence ID" value="NC_011662.2"/>
</dbReference>
<dbReference type="Pfam" id="PF12276">
    <property type="entry name" value="DUF3617"/>
    <property type="match status" value="1"/>
</dbReference>
<name>C4KDJ6_THASP</name>
<feature type="chain" id="PRO_5042451218" evidence="1">
    <location>
        <begin position="23"/>
        <end position="182"/>
    </location>
</feature>
<evidence type="ECO:0000313" key="2">
    <source>
        <dbReference type="EMBL" id="ACR02162.1"/>
    </source>
</evidence>
<dbReference type="KEGG" id="tmz:Tmz1t_3569"/>
<dbReference type="eggNOG" id="ENOG50300GG">
    <property type="taxonomic scope" value="Bacteria"/>
</dbReference>
<proteinExistence type="predicted"/>
<evidence type="ECO:0000313" key="4">
    <source>
        <dbReference type="Proteomes" id="UP000002186"/>
    </source>
</evidence>
<sequence length="182" mass="19456">MTPIRAAALALVLTCAVPAAHALDDLRPGLWEFRSTRLSLAGLPDMAAQMGMLQQHIKGLPADTRRMLEQQMQQRGVSLGADGSVRSCITPAQARQDNVFAGKVEGNCTLTRVERSGNTIRGSLRCTDPDAEGDFHARVEGPEHFTTRVKLASVRGDLDLETDARWLGAGCGAAAVAPKPAR</sequence>
<keyword evidence="1" id="KW-0732">Signal</keyword>
<accession>A0A5C7SSG9</accession>
<evidence type="ECO:0000313" key="3">
    <source>
        <dbReference type="EMBL" id="TXH86549.1"/>
    </source>
</evidence>
<evidence type="ECO:0000256" key="1">
    <source>
        <dbReference type="SAM" id="SignalP"/>
    </source>
</evidence>
<dbReference type="AlphaFoldDB" id="C4KDJ6"/>
<protein>
    <submittedName>
        <fullName evidence="3">DUF3617 domain-containing protein</fullName>
    </submittedName>
</protein>
<dbReference type="InterPro" id="IPR022061">
    <property type="entry name" value="DUF3617"/>
</dbReference>
<dbReference type="EMBL" id="SSFD01000106">
    <property type="protein sequence ID" value="TXH86549.1"/>
    <property type="molecule type" value="Genomic_DNA"/>
</dbReference>
<reference evidence="3" key="3">
    <citation type="submission" date="2018-09" db="EMBL/GenBank/DDBJ databases">
        <title>Metagenome Assembled Genomes from an Advanced Water Purification Facility.</title>
        <authorList>
            <person name="Stamps B.W."/>
            <person name="Spear J.R."/>
        </authorList>
    </citation>
    <scope>NUCLEOTIDE SEQUENCE [LARGE SCALE GENOMIC DNA]</scope>
    <source>
        <strain evidence="3">Bin_27_1</strain>
    </source>
</reference>
<dbReference type="Proteomes" id="UP000002186">
    <property type="component" value="Chromosome"/>
</dbReference>
<feature type="signal peptide" evidence="1">
    <location>
        <begin position="1"/>
        <end position="22"/>
    </location>
</feature>
<dbReference type="EMBL" id="CP001281">
    <property type="protein sequence ID" value="ACR02162.1"/>
    <property type="molecule type" value="Genomic_DNA"/>
</dbReference>
<dbReference type="STRING" id="85643.Tmz1t_3569"/>
<gene>
    <name evidence="2" type="ordered locus">Tmz1t_3569</name>
    <name evidence="3" type="ORF">E6Q80_07530</name>
</gene>
<reference evidence="2 4" key="2">
    <citation type="journal article" date="2012" name="Stand. Genomic Sci.">
        <title>Complete genome sequence of Thauera aminoaromatica strain MZ1T.</title>
        <authorList>
            <person name="Jiang K."/>
            <person name="Sanseverino J."/>
            <person name="Chauhan A."/>
            <person name="Lucas S."/>
            <person name="Copeland A."/>
            <person name="Lapidus A."/>
            <person name="Del Rio T.G."/>
            <person name="Dalin E."/>
            <person name="Tice H."/>
            <person name="Bruce D."/>
            <person name="Goodwin L."/>
            <person name="Pitluck S."/>
            <person name="Sims D."/>
            <person name="Brettin T."/>
            <person name="Detter J.C."/>
            <person name="Han C."/>
            <person name="Chang Y.J."/>
            <person name="Larimer F."/>
            <person name="Land M."/>
            <person name="Hauser L."/>
            <person name="Kyrpides N.C."/>
            <person name="Mikhailova N."/>
            <person name="Moser S."/>
            <person name="Jegier P."/>
            <person name="Close D."/>
            <person name="Debruyn J.M."/>
            <person name="Wang Y."/>
            <person name="Layton A.C."/>
            <person name="Allen M.S."/>
            <person name="Sayler G.S."/>
        </authorList>
    </citation>
    <scope>NUCLEOTIDE SEQUENCE [LARGE SCALE GENOMIC DNA]</scope>
    <source>
        <strain evidence="2 4">MZ1T</strain>
    </source>
</reference>
<dbReference type="Proteomes" id="UP000321192">
    <property type="component" value="Unassembled WGS sequence"/>
</dbReference>
<dbReference type="HOGENOM" id="CLU_126490_0_0_4"/>